<keyword evidence="2" id="KW-0378">Hydrolase</keyword>
<comment type="caution">
    <text evidence="2">The sequence shown here is derived from an EMBL/GenBank/DDBJ whole genome shotgun (WGS) entry which is preliminary data.</text>
</comment>
<accession>A0ABW4RX03</accession>
<dbReference type="PANTHER" id="PTHR43194">
    <property type="entry name" value="HYDROLASE ALPHA/BETA FOLD FAMILY"/>
    <property type="match status" value="1"/>
</dbReference>
<dbReference type="PRINTS" id="PR00111">
    <property type="entry name" value="ABHYDROLASE"/>
</dbReference>
<dbReference type="GO" id="GO:0016787">
    <property type="term" value="F:hydrolase activity"/>
    <property type="evidence" value="ECO:0007669"/>
    <property type="project" value="UniProtKB-KW"/>
</dbReference>
<dbReference type="RefSeq" id="WP_343872907.1">
    <property type="nucleotide sequence ID" value="NZ_BAAAIX010000013.1"/>
</dbReference>
<organism evidence="2 3">
    <name type="scientific">Luteococcus peritonei</name>
    <dbReference type="NCBI Taxonomy" id="88874"/>
    <lineage>
        <taxon>Bacteria</taxon>
        <taxon>Bacillati</taxon>
        <taxon>Actinomycetota</taxon>
        <taxon>Actinomycetes</taxon>
        <taxon>Propionibacteriales</taxon>
        <taxon>Propionibacteriaceae</taxon>
        <taxon>Luteococcus</taxon>
    </lineage>
</organism>
<dbReference type="InterPro" id="IPR000073">
    <property type="entry name" value="AB_hydrolase_1"/>
</dbReference>
<evidence type="ECO:0000313" key="3">
    <source>
        <dbReference type="Proteomes" id="UP001597326"/>
    </source>
</evidence>
<dbReference type="InterPro" id="IPR029058">
    <property type="entry name" value="AB_hydrolase_fold"/>
</dbReference>
<dbReference type="Proteomes" id="UP001597326">
    <property type="component" value="Unassembled WGS sequence"/>
</dbReference>
<evidence type="ECO:0000313" key="2">
    <source>
        <dbReference type="EMBL" id="MFD1889968.1"/>
    </source>
</evidence>
<dbReference type="Gene3D" id="3.40.50.1820">
    <property type="entry name" value="alpha/beta hydrolase"/>
    <property type="match status" value="1"/>
</dbReference>
<protein>
    <submittedName>
        <fullName evidence="2">Alpha/beta fold hydrolase</fullName>
    </submittedName>
</protein>
<evidence type="ECO:0000259" key="1">
    <source>
        <dbReference type="Pfam" id="PF12697"/>
    </source>
</evidence>
<dbReference type="InterPro" id="IPR050228">
    <property type="entry name" value="Carboxylesterase_BioH"/>
</dbReference>
<keyword evidence="3" id="KW-1185">Reference proteome</keyword>
<gene>
    <name evidence="2" type="ORF">ACFSCS_07160</name>
</gene>
<dbReference type="EMBL" id="JBHUFZ010000016">
    <property type="protein sequence ID" value="MFD1889968.1"/>
    <property type="molecule type" value="Genomic_DNA"/>
</dbReference>
<feature type="domain" description="AB hydrolase-1" evidence="1">
    <location>
        <begin position="17"/>
        <end position="235"/>
    </location>
</feature>
<name>A0ABW4RX03_9ACTN</name>
<sequence length="247" mass="27116">MAELDVTHHGRPEAVTLVLLHGITDSGSCWPDTVGRWEQDFRILAVDQRGHGSSPRFSPMQLADRMTTMVDDLLEVLEEMCPQPAVLVGHSLGGRVALAATARRPELVRGLVLEDPAVFDDTGERARPDFTAGLEAFDSPQGRAAQAAHTGWTMTESEPWALAKQQCDRDFLRGASFGPMDAVALLDGLTVPALVVAPRDSELVPAPERITNPLVRLELLDGVGHCVRRDDQEAYHRLVDPFLRWIS</sequence>
<dbReference type="SUPFAM" id="SSF53474">
    <property type="entry name" value="alpha/beta-Hydrolases"/>
    <property type="match status" value="1"/>
</dbReference>
<reference evidence="3" key="1">
    <citation type="journal article" date="2019" name="Int. J. Syst. Evol. Microbiol.">
        <title>The Global Catalogue of Microorganisms (GCM) 10K type strain sequencing project: providing services to taxonomists for standard genome sequencing and annotation.</title>
        <authorList>
            <consortium name="The Broad Institute Genomics Platform"/>
            <consortium name="The Broad Institute Genome Sequencing Center for Infectious Disease"/>
            <person name="Wu L."/>
            <person name="Ma J."/>
        </authorList>
    </citation>
    <scope>NUCLEOTIDE SEQUENCE [LARGE SCALE GENOMIC DNA]</scope>
    <source>
        <strain evidence="3">CAIM 431</strain>
    </source>
</reference>
<dbReference type="Pfam" id="PF12697">
    <property type="entry name" value="Abhydrolase_6"/>
    <property type="match status" value="1"/>
</dbReference>
<proteinExistence type="predicted"/>
<dbReference type="PANTHER" id="PTHR43194:SF2">
    <property type="entry name" value="PEROXISOMAL MEMBRANE PROTEIN LPX1"/>
    <property type="match status" value="1"/>
</dbReference>